<organism evidence="4 5">
    <name type="scientific">Baudoinia panamericana (strain UAMH 10762)</name>
    <name type="common">Angels' share fungus</name>
    <name type="synonym">Baudoinia compniacensis (strain UAMH 10762)</name>
    <dbReference type="NCBI Taxonomy" id="717646"/>
    <lineage>
        <taxon>Eukaryota</taxon>
        <taxon>Fungi</taxon>
        <taxon>Dikarya</taxon>
        <taxon>Ascomycota</taxon>
        <taxon>Pezizomycotina</taxon>
        <taxon>Dothideomycetes</taxon>
        <taxon>Dothideomycetidae</taxon>
        <taxon>Mycosphaerellales</taxon>
        <taxon>Teratosphaeriaceae</taxon>
        <taxon>Baudoinia</taxon>
    </lineage>
</organism>
<dbReference type="Gene3D" id="3.40.50.720">
    <property type="entry name" value="NAD(P)-binding Rossmann-like Domain"/>
    <property type="match status" value="1"/>
</dbReference>
<dbReference type="GeneID" id="19111549"/>
<dbReference type="Pfam" id="PF05368">
    <property type="entry name" value="NmrA"/>
    <property type="match status" value="1"/>
</dbReference>
<evidence type="ECO:0000259" key="3">
    <source>
        <dbReference type="Pfam" id="PF05368"/>
    </source>
</evidence>
<dbReference type="GO" id="GO:0005634">
    <property type="term" value="C:nucleus"/>
    <property type="evidence" value="ECO:0007669"/>
    <property type="project" value="TreeGrafter"/>
</dbReference>
<gene>
    <name evidence="4" type="ORF">BAUCODRAFT_31675</name>
</gene>
<dbReference type="InterPro" id="IPR051164">
    <property type="entry name" value="NmrA-like_oxidored"/>
</dbReference>
<protein>
    <recommendedName>
        <fullName evidence="3">NmrA-like domain-containing protein</fullName>
    </recommendedName>
</protein>
<evidence type="ECO:0000313" key="5">
    <source>
        <dbReference type="Proteomes" id="UP000011761"/>
    </source>
</evidence>
<dbReference type="HOGENOM" id="CLU_007383_8_4_1"/>
<keyword evidence="2" id="KW-0521">NADP</keyword>
<comment type="similarity">
    <text evidence="1">Belongs to the NmrA-type oxidoreductase family.</text>
</comment>
<evidence type="ECO:0000313" key="4">
    <source>
        <dbReference type="EMBL" id="EMC99356.1"/>
    </source>
</evidence>
<dbReference type="STRING" id="717646.M2MR92"/>
<dbReference type="SUPFAM" id="SSF51735">
    <property type="entry name" value="NAD(P)-binding Rossmann-fold domains"/>
    <property type="match status" value="1"/>
</dbReference>
<dbReference type="RefSeq" id="XP_007673629.1">
    <property type="nucleotide sequence ID" value="XM_007675439.1"/>
</dbReference>
<accession>M2MR92</accession>
<reference evidence="4 5" key="1">
    <citation type="journal article" date="2012" name="PLoS Pathog.">
        <title>Diverse lifestyles and strategies of plant pathogenesis encoded in the genomes of eighteen Dothideomycetes fungi.</title>
        <authorList>
            <person name="Ohm R.A."/>
            <person name="Feau N."/>
            <person name="Henrissat B."/>
            <person name="Schoch C.L."/>
            <person name="Horwitz B.A."/>
            <person name="Barry K.W."/>
            <person name="Condon B.J."/>
            <person name="Copeland A.C."/>
            <person name="Dhillon B."/>
            <person name="Glaser F."/>
            <person name="Hesse C.N."/>
            <person name="Kosti I."/>
            <person name="LaButti K."/>
            <person name="Lindquist E.A."/>
            <person name="Lucas S."/>
            <person name="Salamov A.A."/>
            <person name="Bradshaw R.E."/>
            <person name="Ciuffetti L."/>
            <person name="Hamelin R.C."/>
            <person name="Kema G.H.J."/>
            <person name="Lawrence C."/>
            <person name="Scott J.A."/>
            <person name="Spatafora J.W."/>
            <person name="Turgeon B.G."/>
            <person name="de Wit P.J.G.M."/>
            <person name="Zhong S."/>
            <person name="Goodwin S.B."/>
            <person name="Grigoriev I.V."/>
        </authorList>
    </citation>
    <scope>NUCLEOTIDE SEQUENCE [LARGE SCALE GENOMIC DNA]</scope>
    <source>
        <strain evidence="4 5">UAMH 10762</strain>
    </source>
</reference>
<name>M2MR92_BAUPA</name>
<dbReference type="OrthoDB" id="9997102at2759"/>
<evidence type="ECO:0000256" key="2">
    <source>
        <dbReference type="ARBA" id="ARBA00022857"/>
    </source>
</evidence>
<dbReference type="PANTHER" id="PTHR42748:SF25">
    <property type="entry name" value="NMRA FAMILY PROTEIN"/>
    <property type="match status" value="1"/>
</dbReference>
<keyword evidence="5" id="KW-1185">Reference proteome</keyword>
<evidence type="ECO:0000256" key="1">
    <source>
        <dbReference type="ARBA" id="ARBA00006328"/>
    </source>
</evidence>
<dbReference type="EMBL" id="KB445552">
    <property type="protein sequence ID" value="EMC99356.1"/>
    <property type="molecule type" value="Genomic_DNA"/>
</dbReference>
<dbReference type="KEGG" id="bcom:BAUCODRAFT_31675"/>
<dbReference type="AlphaFoldDB" id="M2MR92"/>
<dbReference type="eggNOG" id="ENOG502RXC9">
    <property type="taxonomic scope" value="Eukaryota"/>
</dbReference>
<feature type="domain" description="NmrA-like" evidence="3">
    <location>
        <begin position="2"/>
        <end position="292"/>
    </location>
</feature>
<dbReference type="InterPro" id="IPR036291">
    <property type="entry name" value="NAD(P)-bd_dom_sf"/>
</dbReference>
<dbReference type="Gene3D" id="3.90.25.10">
    <property type="entry name" value="UDP-galactose 4-epimerase, domain 1"/>
    <property type="match status" value="1"/>
</dbReference>
<dbReference type="Proteomes" id="UP000011761">
    <property type="component" value="Unassembled WGS sequence"/>
</dbReference>
<dbReference type="OMA" id="VNWFRDE"/>
<dbReference type="PANTHER" id="PTHR42748">
    <property type="entry name" value="NITROGEN METABOLITE REPRESSION PROTEIN NMRA FAMILY MEMBER"/>
    <property type="match status" value="1"/>
</dbReference>
<sequence>MAKHILVTGATGKQGGAVIDALANNPNFILLAQTRNASGSGAQKLEAKASNIKVVQGDQDDVPALFQAAQEVAKEPIWGVYSVQISQGKGVTHDGEIKQGKAMIDEAVKAGVKHFVYSSVERGGDEESWNNGTPIPHFQSKYEIEHHLRDNAGQMGWTILRPVAFMDNLQPGFPTKVFMAALRDTLGPKPNQWIATKDIGVFAKIAFEDSEKFNHKAMGLAGDELTQDQLSKAFLNATGEAMDGTFWFLGSFLKFMVAELGTMINWFGSDGYKANVPELRKLHPGLMDLQTWIEKESNFPKKAQAPQ</sequence>
<dbReference type="InterPro" id="IPR008030">
    <property type="entry name" value="NmrA-like"/>
</dbReference>
<dbReference type="CDD" id="cd05251">
    <property type="entry name" value="NmrA_like_SDR_a"/>
    <property type="match status" value="1"/>
</dbReference>
<proteinExistence type="inferred from homology"/>